<organism evidence="9 10">
    <name type="scientific">Spirobacillus cienkowskii</name>
    <dbReference type="NCBI Taxonomy" id="495820"/>
    <lineage>
        <taxon>Bacteria</taxon>
        <taxon>Pseudomonadati</taxon>
        <taxon>Bdellovibrionota</taxon>
        <taxon>Oligoflexia</taxon>
        <taxon>Silvanigrellales</taxon>
        <taxon>Spirobacillus</taxon>
    </lineage>
</organism>
<feature type="binding site" evidence="8">
    <location>
        <begin position="188"/>
        <end position="191"/>
    </location>
    <ligand>
        <name>ATP</name>
        <dbReference type="ChEBI" id="CHEBI:30616"/>
    </ligand>
</feature>
<comment type="catalytic activity">
    <reaction evidence="7 8">
        <text>(R)-pantoate + beta-alanine + ATP = (R)-pantothenate + AMP + diphosphate + H(+)</text>
        <dbReference type="Rhea" id="RHEA:10912"/>
        <dbReference type="ChEBI" id="CHEBI:15378"/>
        <dbReference type="ChEBI" id="CHEBI:15980"/>
        <dbReference type="ChEBI" id="CHEBI:29032"/>
        <dbReference type="ChEBI" id="CHEBI:30616"/>
        <dbReference type="ChEBI" id="CHEBI:33019"/>
        <dbReference type="ChEBI" id="CHEBI:57966"/>
        <dbReference type="ChEBI" id="CHEBI:456215"/>
        <dbReference type="EC" id="6.3.2.1"/>
    </reaction>
</comment>
<keyword evidence="10" id="KW-1185">Reference proteome</keyword>
<proteinExistence type="inferred from homology"/>
<comment type="miscellaneous">
    <text evidence="8">The reaction proceeds by a bi uni uni bi ping pong mechanism.</text>
</comment>
<name>A0A369KT75_9BACT</name>
<feature type="binding site" evidence="8">
    <location>
        <begin position="34"/>
        <end position="41"/>
    </location>
    <ligand>
        <name>ATP</name>
        <dbReference type="ChEBI" id="CHEBI:30616"/>
    </ligand>
</feature>
<dbReference type="PANTHER" id="PTHR21299">
    <property type="entry name" value="CYTIDYLATE KINASE/PANTOATE-BETA-ALANINE LIGASE"/>
    <property type="match status" value="1"/>
</dbReference>
<dbReference type="GO" id="GO:0005829">
    <property type="term" value="C:cytosol"/>
    <property type="evidence" value="ECO:0007669"/>
    <property type="project" value="TreeGrafter"/>
</dbReference>
<dbReference type="EC" id="6.3.2.1" evidence="8"/>
<evidence type="ECO:0000256" key="2">
    <source>
        <dbReference type="ARBA" id="ARBA00009256"/>
    </source>
</evidence>
<evidence type="ECO:0000256" key="7">
    <source>
        <dbReference type="ARBA" id="ARBA00048258"/>
    </source>
</evidence>
<evidence type="ECO:0000256" key="8">
    <source>
        <dbReference type="HAMAP-Rule" id="MF_00158"/>
    </source>
</evidence>
<keyword evidence="4 8" id="KW-0566">Pantothenate biosynthesis</keyword>
<evidence type="ECO:0000313" key="10">
    <source>
        <dbReference type="Proteomes" id="UP000253934"/>
    </source>
</evidence>
<comment type="caution">
    <text evidence="9">The sequence shown here is derived from an EMBL/GenBank/DDBJ whole genome shotgun (WGS) entry which is preliminary data.</text>
</comment>
<dbReference type="HAMAP" id="MF_00158">
    <property type="entry name" value="PanC"/>
    <property type="match status" value="1"/>
</dbReference>
<feature type="binding site" evidence="8">
    <location>
        <begin position="151"/>
        <end position="154"/>
    </location>
    <ligand>
        <name>ATP</name>
        <dbReference type="ChEBI" id="CHEBI:30616"/>
    </ligand>
</feature>
<comment type="function">
    <text evidence="8">Catalyzes the condensation of pantoate with beta-alanine in an ATP-dependent reaction via a pantoyl-adenylate intermediate.</text>
</comment>
<feature type="binding site" evidence="8">
    <location>
        <position position="180"/>
    </location>
    <ligand>
        <name>ATP</name>
        <dbReference type="ChEBI" id="CHEBI:30616"/>
    </ligand>
</feature>
<keyword evidence="6 8" id="KW-0067">ATP-binding</keyword>
<feature type="active site" description="Proton donor" evidence="8">
    <location>
        <position position="41"/>
    </location>
</feature>
<feature type="binding site" evidence="8">
    <location>
        <position position="157"/>
    </location>
    <ligand>
        <name>(R)-pantoate</name>
        <dbReference type="ChEBI" id="CHEBI:15980"/>
    </ligand>
</feature>
<dbReference type="Gene3D" id="3.30.1300.10">
    <property type="entry name" value="Pantoate-beta-alanine ligase, C-terminal domain"/>
    <property type="match status" value="1"/>
</dbReference>
<protein>
    <recommendedName>
        <fullName evidence="8">Pantothenate synthetase</fullName>
        <shortName evidence="8">PS</shortName>
        <ecNumber evidence="8">6.3.2.1</ecNumber>
    </recommendedName>
    <alternativeName>
        <fullName evidence="8">Pantoate--beta-alanine ligase</fullName>
    </alternativeName>
    <alternativeName>
        <fullName evidence="8">Pantoate-activating enzyme</fullName>
    </alternativeName>
</protein>
<keyword evidence="3 8" id="KW-0436">Ligase</keyword>
<comment type="subunit">
    <text evidence="8">Homodimer.</text>
</comment>
<dbReference type="AlphaFoldDB" id="A0A369KT75"/>
<evidence type="ECO:0000256" key="1">
    <source>
        <dbReference type="ARBA" id="ARBA00004990"/>
    </source>
</evidence>
<dbReference type="CDD" id="cd00560">
    <property type="entry name" value="PanC"/>
    <property type="match status" value="1"/>
</dbReference>
<dbReference type="UniPathway" id="UPA00028">
    <property type="reaction ID" value="UER00005"/>
</dbReference>
<evidence type="ECO:0000256" key="3">
    <source>
        <dbReference type="ARBA" id="ARBA00022598"/>
    </source>
</evidence>
<gene>
    <name evidence="8" type="primary">panC</name>
    <name evidence="9" type="ORF">DCC88_04690</name>
</gene>
<keyword evidence="8" id="KW-0963">Cytoplasm</keyword>
<keyword evidence="5 8" id="KW-0547">Nucleotide-binding</keyword>
<feature type="binding site" evidence="8">
    <location>
        <position position="65"/>
    </location>
    <ligand>
        <name>beta-alanine</name>
        <dbReference type="ChEBI" id="CHEBI:57966"/>
    </ligand>
</feature>
<sequence length="307" mass="34502">MSIVVLTRRQELRTFLQEKKSHLGQLSLGFVPTMGALHEGHGKLISLSASENEFTIVSIFVNPKQFGPNEDFAKYPRTFQKDLETAERYGATAVFAPTIEEMYPEHFLTEVSVPQISEILCGAYRPGHFKGVCTVVLLFMNIIQANNMYLGQKDFQQVQIIKKMASDLAHPTKIIMAPTIRETDGLAFSSRNRYLKPEARQKATAIPKALAQIAKLYLSGERQVSKLNEVAKQELNKENLSPQYFEFRNAHNLLQKCDDQLFDDTVVAIAQHIIFEGLTTRLIDNIILADNSAATQNLSDLVNKALS</sequence>
<dbReference type="GO" id="GO:0015940">
    <property type="term" value="P:pantothenate biosynthetic process"/>
    <property type="evidence" value="ECO:0007669"/>
    <property type="project" value="UniProtKB-UniRule"/>
</dbReference>
<dbReference type="PANTHER" id="PTHR21299:SF1">
    <property type="entry name" value="PANTOATE--BETA-ALANINE LIGASE"/>
    <property type="match status" value="1"/>
</dbReference>
<evidence type="ECO:0000313" key="9">
    <source>
        <dbReference type="EMBL" id="RDB36580.1"/>
    </source>
</evidence>
<evidence type="ECO:0000256" key="4">
    <source>
        <dbReference type="ARBA" id="ARBA00022655"/>
    </source>
</evidence>
<dbReference type="NCBIfam" id="TIGR00018">
    <property type="entry name" value="panC"/>
    <property type="match status" value="1"/>
</dbReference>
<dbReference type="GO" id="GO:0005524">
    <property type="term" value="F:ATP binding"/>
    <property type="evidence" value="ECO:0007669"/>
    <property type="project" value="UniProtKB-KW"/>
</dbReference>
<feature type="binding site" evidence="8">
    <location>
        <position position="65"/>
    </location>
    <ligand>
        <name>(R)-pantoate</name>
        <dbReference type="ChEBI" id="CHEBI:15980"/>
    </ligand>
</feature>
<dbReference type="InterPro" id="IPR003721">
    <property type="entry name" value="Pantoate_ligase"/>
</dbReference>
<evidence type="ECO:0000256" key="6">
    <source>
        <dbReference type="ARBA" id="ARBA00022840"/>
    </source>
</evidence>
<comment type="similarity">
    <text evidence="2 8">Belongs to the pantothenate synthetase family.</text>
</comment>
<accession>A0A369KT75</accession>
<dbReference type="Proteomes" id="UP000253934">
    <property type="component" value="Unassembled WGS sequence"/>
</dbReference>
<comment type="pathway">
    <text evidence="1 8">Cofactor biosynthesis; (R)-pantothenate biosynthesis; (R)-pantothenate from (R)-pantoate and beta-alanine: step 1/1.</text>
</comment>
<dbReference type="InterPro" id="IPR014729">
    <property type="entry name" value="Rossmann-like_a/b/a_fold"/>
</dbReference>
<dbReference type="EMBL" id="QOVW01000059">
    <property type="protein sequence ID" value="RDB36580.1"/>
    <property type="molecule type" value="Genomic_DNA"/>
</dbReference>
<evidence type="ECO:0000256" key="5">
    <source>
        <dbReference type="ARBA" id="ARBA00022741"/>
    </source>
</evidence>
<dbReference type="Pfam" id="PF02569">
    <property type="entry name" value="Pantoate_ligase"/>
    <property type="match status" value="1"/>
</dbReference>
<dbReference type="InterPro" id="IPR042176">
    <property type="entry name" value="Pantoate_ligase_C"/>
</dbReference>
<reference evidence="9" key="1">
    <citation type="submission" date="2018-04" db="EMBL/GenBank/DDBJ databases">
        <title>Draft genome sequence of the Candidatus Spirobacillus cienkowskii, a pathogen of freshwater Daphnia species, reconstructed from hemolymph metagenomic reads.</title>
        <authorList>
            <person name="Bresciani L."/>
            <person name="Lemos L.N."/>
            <person name="Wale N."/>
            <person name="Lin J.Y."/>
            <person name="Fernandes G.R."/>
            <person name="Duffy M.A."/>
            <person name="Rodrigues J.M."/>
        </authorList>
    </citation>
    <scope>NUCLEOTIDE SEQUENCE [LARGE SCALE GENOMIC DNA]</scope>
    <source>
        <strain evidence="9">Binning01</strain>
    </source>
</reference>
<dbReference type="GO" id="GO:0004592">
    <property type="term" value="F:pantoate-beta-alanine ligase activity"/>
    <property type="evidence" value="ECO:0007669"/>
    <property type="project" value="UniProtKB-UniRule"/>
</dbReference>
<dbReference type="Gene3D" id="3.40.50.620">
    <property type="entry name" value="HUPs"/>
    <property type="match status" value="1"/>
</dbReference>
<dbReference type="SUPFAM" id="SSF52374">
    <property type="entry name" value="Nucleotidylyl transferase"/>
    <property type="match status" value="1"/>
</dbReference>
<comment type="subcellular location">
    <subcellularLocation>
        <location evidence="8">Cytoplasm</location>
    </subcellularLocation>
</comment>